<dbReference type="PIRSF" id="PIRSF039033">
    <property type="entry name" value="START_dom"/>
    <property type="match status" value="1"/>
</dbReference>
<dbReference type="EMBL" id="CP017305">
    <property type="protein sequence ID" value="AOS83600.1"/>
    <property type="molecule type" value="Genomic_DNA"/>
</dbReference>
<keyword evidence="3" id="KW-1185">Reference proteome</keyword>
<evidence type="ECO:0000259" key="1">
    <source>
        <dbReference type="PROSITE" id="PS50848"/>
    </source>
</evidence>
<dbReference type="GO" id="GO:0008289">
    <property type="term" value="F:lipid binding"/>
    <property type="evidence" value="ECO:0007669"/>
    <property type="project" value="InterPro"/>
</dbReference>
<dbReference type="OrthoDB" id="5734556at2"/>
<proteinExistence type="predicted"/>
<dbReference type="Pfam" id="PF01852">
    <property type="entry name" value="START"/>
    <property type="match status" value="1"/>
</dbReference>
<evidence type="ECO:0000313" key="2">
    <source>
        <dbReference type="EMBL" id="AOS83600.1"/>
    </source>
</evidence>
<dbReference type="STRING" id="274537.BIU88_05230"/>
<sequence>MDVASALEGNWEFRVDHKNIKIFSSKIRGSQVLGFKGETVFEAPLRKLISLFHDFGNYGKWVHQLAEMEVLHESDELDYVVRQVLNTPWPLPKREMIVRTALHASGEGALALTMTGIPDYVPSRPDFHRVQEAKGVWILMPVEKGKVHVTFVMHLDPGSDIPPALSNAALFEVPFYSLLKMRTLAQDPSYNPAWPSVVDNHITISEDAPGRH</sequence>
<dbReference type="Proteomes" id="UP000095185">
    <property type="component" value="Chromosome"/>
</dbReference>
<accession>A0A1D8CXE7</accession>
<feature type="domain" description="START" evidence="1">
    <location>
        <begin position="1"/>
        <end position="170"/>
    </location>
</feature>
<dbReference type="KEGG" id="clz:BIU88_05230"/>
<dbReference type="InterPro" id="IPR051213">
    <property type="entry name" value="START_lipid_transfer"/>
</dbReference>
<organism evidence="2 3">
    <name type="scientific">Chlorobaculum limnaeum</name>
    <dbReference type="NCBI Taxonomy" id="274537"/>
    <lineage>
        <taxon>Bacteria</taxon>
        <taxon>Pseudomonadati</taxon>
        <taxon>Chlorobiota</taxon>
        <taxon>Chlorobiia</taxon>
        <taxon>Chlorobiales</taxon>
        <taxon>Chlorobiaceae</taxon>
        <taxon>Chlorobaculum</taxon>
    </lineage>
</organism>
<dbReference type="InterPro" id="IPR002913">
    <property type="entry name" value="START_lipid-bd_dom"/>
</dbReference>
<gene>
    <name evidence="2" type="ORF">BIU88_05230</name>
</gene>
<dbReference type="RefSeq" id="WP_069809316.1">
    <property type="nucleotide sequence ID" value="NZ_CP017305.1"/>
</dbReference>
<dbReference type="PANTHER" id="PTHR19308:SF14">
    <property type="entry name" value="START DOMAIN-CONTAINING PROTEIN"/>
    <property type="match status" value="1"/>
</dbReference>
<dbReference type="AlphaFoldDB" id="A0A1D8CXE7"/>
<dbReference type="SUPFAM" id="SSF55961">
    <property type="entry name" value="Bet v1-like"/>
    <property type="match status" value="1"/>
</dbReference>
<evidence type="ECO:0000313" key="3">
    <source>
        <dbReference type="Proteomes" id="UP000095185"/>
    </source>
</evidence>
<protein>
    <recommendedName>
        <fullName evidence="1">START domain-containing protein</fullName>
    </recommendedName>
</protein>
<dbReference type="InterPro" id="IPR023393">
    <property type="entry name" value="START-like_dom_sf"/>
</dbReference>
<dbReference type="PROSITE" id="PS50848">
    <property type="entry name" value="START"/>
    <property type="match status" value="1"/>
</dbReference>
<dbReference type="CDD" id="cd08876">
    <property type="entry name" value="START_1"/>
    <property type="match status" value="1"/>
</dbReference>
<dbReference type="PANTHER" id="PTHR19308">
    <property type="entry name" value="PHOSPHATIDYLCHOLINE TRANSFER PROTEIN"/>
    <property type="match status" value="1"/>
</dbReference>
<dbReference type="InterPro" id="IPR028347">
    <property type="entry name" value="START_dom_prot"/>
</dbReference>
<dbReference type="GO" id="GO:0005737">
    <property type="term" value="C:cytoplasm"/>
    <property type="evidence" value="ECO:0007669"/>
    <property type="project" value="UniProtKB-ARBA"/>
</dbReference>
<name>A0A1D8CXE7_CHLLM</name>
<reference evidence="2" key="1">
    <citation type="submission" date="2016-09" db="EMBL/GenBank/DDBJ databases">
        <title>Genome sequence of Chlorobaculum limnaeum.</title>
        <authorList>
            <person name="Liu Z."/>
            <person name="Tank M."/>
            <person name="Bryant D.A."/>
        </authorList>
    </citation>
    <scope>NUCLEOTIDE SEQUENCE [LARGE SCALE GENOMIC DNA]</scope>
    <source>
        <strain evidence="2">DSM 1677</strain>
    </source>
</reference>
<dbReference type="Gene3D" id="3.30.530.20">
    <property type="match status" value="1"/>
</dbReference>